<keyword evidence="1" id="KW-0732">Signal</keyword>
<dbReference type="STRING" id="694427.Palpr_0496"/>
<organism evidence="2 3">
    <name type="scientific">Paludibacter propionicigenes (strain DSM 17365 / JCM 13257 / WB4)</name>
    <dbReference type="NCBI Taxonomy" id="694427"/>
    <lineage>
        <taxon>Bacteria</taxon>
        <taxon>Pseudomonadati</taxon>
        <taxon>Bacteroidota</taxon>
        <taxon>Bacteroidia</taxon>
        <taxon>Bacteroidales</taxon>
        <taxon>Paludibacteraceae</taxon>
        <taxon>Paludibacter</taxon>
    </lineage>
</organism>
<dbReference type="EMBL" id="CP002345">
    <property type="protein sequence ID" value="ADQ78655.1"/>
    <property type="molecule type" value="Genomic_DNA"/>
</dbReference>
<accession>E4T1R1</accession>
<dbReference type="AlphaFoldDB" id="E4T1R1"/>
<dbReference type="KEGG" id="ppn:Palpr_0496"/>
<sequence>MKTKKLLFYNLWAVLLLVSCQQENTTTPTVTYTDSIYSLKQYKVQRDPTVVRNGFGIDIYHEGNSSLDTLYLKSANSTFGYDLLFYNEMAYAPLANGDYSGSGYPVIFMYTDTLNVSKTVTAALVGQGVTYFNSFTKDSITAKQIAKLKPDPYINLAKYRTEIHTTKTNGLMLLQTTATTLYNSLMIGHKFRPNIGGVFNMTDVSAEAQIDLQPVFLIKTREGLYAKFMVTRFKGVGNDTQKLSLQWQAIK</sequence>
<reference key="1">
    <citation type="submission" date="2010-11" db="EMBL/GenBank/DDBJ databases">
        <title>The complete genome of Paludibacter propionicigenes DSM 17365.</title>
        <authorList>
            <consortium name="US DOE Joint Genome Institute (JGI-PGF)"/>
            <person name="Lucas S."/>
            <person name="Copeland A."/>
            <person name="Lapidus A."/>
            <person name="Bruce D."/>
            <person name="Goodwin L."/>
            <person name="Pitluck S."/>
            <person name="Kyrpides N."/>
            <person name="Mavromatis K."/>
            <person name="Ivanova N."/>
            <person name="Munk A.C."/>
            <person name="Brettin T."/>
            <person name="Detter J.C."/>
            <person name="Han C."/>
            <person name="Tapia R."/>
            <person name="Land M."/>
            <person name="Hauser L."/>
            <person name="Markowitz V."/>
            <person name="Cheng J.-F."/>
            <person name="Hugenholtz P."/>
            <person name="Woyke T."/>
            <person name="Wu D."/>
            <person name="Gronow S."/>
            <person name="Wellnitz S."/>
            <person name="Brambilla E."/>
            <person name="Klenk H.-P."/>
            <person name="Eisen J.A."/>
        </authorList>
    </citation>
    <scope>NUCLEOTIDE SEQUENCE</scope>
    <source>
        <strain>WB4</strain>
    </source>
</reference>
<dbReference type="PROSITE" id="PS51257">
    <property type="entry name" value="PROKAR_LIPOPROTEIN"/>
    <property type="match status" value="1"/>
</dbReference>
<keyword evidence="3" id="KW-1185">Reference proteome</keyword>
<feature type="signal peptide" evidence="1">
    <location>
        <begin position="1"/>
        <end position="24"/>
    </location>
</feature>
<evidence type="ECO:0008006" key="4">
    <source>
        <dbReference type="Google" id="ProtNLM"/>
    </source>
</evidence>
<dbReference type="Proteomes" id="UP000008718">
    <property type="component" value="Chromosome"/>
</dbReference>
<gene>
    <name evidence="2" type="ordered locus">Palpr_0496</name>
</gene>
<evidence type="ECO:0000256" key="1">
    <source>
        <dbReference type="SAM" id="SignalP"/>
    </source>
</evidence>
<evidence type="ECO:0000313" key="3">
    <source>
        <dbReference type="Proteomes" id="UP000008718"/>
    </source>
</evidence>
<dbReference type="RefSeq" id="WP_013444024.1">
    <property type="nucleotide sequence ID" value="NC_014734.1"/>
</dbReference>
<proteinExistence type="predicted"/>
<name>E4T1R1_PALPW</name>
<evidence type="ECO:0000313" key="2">
    <source>
        <dbReference type="EMBL" id="ADQ78655.1"/>
    </source>
</evidence>
<protein>
    <recommendedName>
        <fullName evidence="4">Lipoprotein</fullName>
    </recommendedName>
</protein>
<reference evidence="2 3" key="2">
    <citation type="journal article" date="2011" name="Stand. Genomic Sci.">
        <title>Complete genome sequence of Paludibacter propionicigenes type strain (WB4).</title>
        <authorList>
            <person name="Gronow S."/>
            <person name="Munk C."/>
            <person name="Lapidus A."/>
            <person name="Nolan M."/>
            <person name="Lucas S."/>
            <person name="Hammon N."/>
            <person name="Deshpande S."/>
            <person name="Cheng J.F."/>
            <person name="Tapia R."/>
            <person name="Han C."/>
            <person name="Goodwin L."/>
            <person name="Pitluck S."/>
            <person name="Liolios K."/>
            <person name="Ivanova N."/>
            <person name="Mavromatis K."/>
            <person name="Mikhailova N."/>
            <person name="Pati A."/>
            <person name="Chen A."/>
            <person name="Palaniappan K."/>
            <person name="Land M."/>
            <person name="Hauser L."/>
            <person name="Chang Y.J."/>
            <person name="Jeffries C.D."/>
            <person name="Brambilla E."/>
            <person name="Rohde M."/>
            <person name="Goker M."/>
            <person name="Detter J.C."/>
            <person name="Woyke T."/>
            <person name="Bristow J."/>
            <person name="Eisen J.A."/>
            <person name="Markowitz V."/>
            <person name="Hugenholtz P."/>
            <person name="Kyrpides N.C."/>
            <person name="Klenk H.P."/>
        </authorList>
    </citation>
    <scope>NUCLEOTIDE SEQUENCE [LARGE SCALE GENOMIC DNA]</scope>
    <source>
        <strain evidence="3">DSM 17365 / JCM 13257 / WB4</strain>
    </source>
</reference>
<feature type="chain" id="PRO_5003188973" description="Lipoprotein" evidence="1">
    <location>
        <begin position="25"/>
        <end position="251"/>
    </location>
</feature>
<dbReference type="HOGENOM" id="CLU_1106307_0_0_10"/>
<dbReference type="OrthoDB" id="1122690at2"/>
<dbReference type="eggNOG" id="ENOG50346Z4">
    <property type="taxonomic scope" value="Bacteria"/>
</dbReference>